<reference evidence="2 3" key="1">
    <citation type="journal article" date="2015" name="Microbiome">
        <title>Genomic resolution of linkages in carbon, nitrogen, and sulfur cycling among widespread estuary sediment bacteria.</title>
        <authorList>
            <person name="Baker B.J."/>
            <person name="Lazar C.S."/>
            <person name="Teske A.P."/>
            <person name="Dick G.J."/>
        </authorList>
    </citation>
    <scope>NUCLEOTIDE SEQUENCE [LARGE SCALE GENOMIC DNA]</scope>
    <source>
        <strain evidence="2">DG_54_3</strain>
    </source>
</reference>
<protein>
    <submittedName>
        <fullName evidence="2">Uncharacterized protein</fullName>
    </submittedName>
</protein>
<evidence type="ECO:0000313" key="2">
    <source>
        <dbReference type="EMBL" id="KPJ65387.1"/>
    </source>
</evidence>
<keyword evidence="1" id="KW-1133">Transmembrane helix</keyword>
<keyword evidence="1" id="KW-0812">Transmembrane</keyword>
<dbReference type="Proteomes" id="UP000051861">
    <property type="component" value="Unassembled WGS sequence"/>
</dbReference>
<sequence length="91" mass="10591">MRVCQELFLFFLIFLQKIAILRLLEANGGSLPTHSSPEDGIMVGFTVICFLSGLNKMFWFCLTFCKRAFIFFSKKDKRGIWYSLLKRIKIG</sequence>
<evidence type="ECO:0000256" key="1">
    <source>
        <dbReference type="SAM" id="Phobius"/>
    </source>
</evidence>
<feature type="transmembrane region" description="Helical" evidence="1">
    <location>
        <begin position="44"/>
        <end position="65"/>
    </location>
</feature>
<keyword evidence="1" id="KW-0472">Membrane</keyword>
<feature type="transmembrane region" description="Helical" evidence="1">
    <location>
        <begin position="7"/>
        <end position="24"/>
    </location>
</feature>
<dbReference type="AlphaFoldDB" id="A0A0S7XT81"/>
<evidence type="ECO:0000313" key="3">
    <source>
        <dbReference type="Proteomes" id="UP000051861"/>
    </source>
</evidence>
<name>A0A0S7XT81_UNCSA</name>
<accession>A0A0S7XT81</accession>
<comment type="caution">
    <text evidence="2">The sequence shown here is derived from an EMBL/GenBank/DDBJ whole genome shotgun (WGS) entry which is preliminary data.</text>
</comment>
<gene>
    <name evidence="2" type="ORF">AMJ44_10330</name>
</gene>
<organism evidence="2 3">
    <name type="scientific">candidate division WOR-1 bacterium DG_54_3</name>
    <dbReference type="NCBI Taxonomy" id="1703775"/>
    <lineage>
        <taxon>Bacteria</taxon>
        <taxon>Bacillati</taxon>
        <taxon>Saganbacteria</taxon>
    </lineage>
</organism>
<dbReference type="EMBL" id="LIZX01000120">
    <property type="protein sequence ID" value="KPJ65387.1"/>
    <property type="molecule type" value="Genomic_DNA"/>
</dbReference>
<proteinExistence type="predicted"/>